<accession>A0ABY6AF26</accession>
<evidence type="ECO:0000313" key="2">
    <source>
        <dbReference type="Proteomes" id="UP001065322"/>
    </source>
</evidence>
<evidence type="ECO:0008006" key="3">
    <source>
        <dbReference type="Google" id="ProtNLM"/>
    </source>
</evidence>
<protein>
    <recommendedName>
        <fullName evidence="3">Lipoprotein</fullName>
    </recommendedName>
</protein>
<proteinExistence type="predicted"/>
<reference evidence="2" key="1">
    <citation type="submission" date="2020-06" db="EMBL/GenBank/DDBJ databases">
        <title>Thalassolituus marinus alknpb1M-1, a hydrocarbon-degrading bacterium isolated from the deep-sea overlying water using an in-situ strategy from the South China Sea basin.</title>
        <authorList>
            <person name="Dong C."/>
            <person name="Chen Y."/>
            <person name="Shao Z."/>
        </authorList>
    </citation>
    <scope>NUCLEOTIDE SEQUENCE [LARGE SCALE GENOMIC DNA]</scope>
    <source>
        <strain evidence="2">alknpb1M-1</strain>
    </source>
</reference>
<gene>
    <name evidence="1" type="ORF">HUF19_13830</name>
</gene>
<keyword evidence="2" id="KW-1185">Reference proteome</keyword>
<dbReference type="EMBL" id="CP054475">
    <property type="protein sequence ID" value="UXD88435.1"/>
    <property type="molecule type" value="Genomic_DNA"/>
</dbReference>
<name>A0ABY6AF26_9GAMM</name>
<evidence type="ECO:0000313" key="1">
    <source>
        <dbReference type="EMBL" id="UXD88435.1"/>
    </source>
</evidence>
<sequence>MRNLYILLLGLFLSGCGLEVSDTDQPVSTTSSIVIYNKAFTSLNAFYISDGSGYGPNQIEGKFISTGQSYKISGVECGKTYTLKVVRTDATEVIQKDVPIDCGFDYVWKVE</sequence>
<dbReference type="RefSeq" id="WP_260997169.1">
    <property type="nucleotide sequence ID" value="NZ_CP054475.1"/>
</dbReference>
<organism evidence="1 2">
    <name type="scientific">Thalassolituus hydrocarboniclasticus</name>
    <dbReference type="NCBI Taxonomy" id="2742796"/>
    <lineage>
        <taxon>Bacteria</taxon>
        <taxon>Pseudomonadati</taxon>
        <taxon>Pseudomonadota</taxon>
        <taxon>Gammaproteobacteria</taxon>
        <taxon>Oceanospirillales</taxon>
        <taxon>Oceanospirillaceae</taxon>
        <taxon>Thalassolituus</taxon>
    </lineage>
</organism>
<dbReference type="Proteomes" id="UP001065322">
    <property type="component" value="Chromosome"/>
</dbReference>
<dbReference type="PROSITE" id="PS51257">
    <property type="entry name" value="PROKAR_LIPOPROTEIN"/>
    <property type="match status" value="1"/>
</dbReference>